<proteinExistence type="predicted"/>
<comment type="caution">
    <text evidence="1">The sequence shown here is derived from an EMBL/GenBank/DDBJ whole genome shotgun (WGS) entry which is preliminary data.</text>
</comment>
<keyword evidence="2" id="KW-1185">Reference proteome</keyword>
<evidence type="ECO:0000313" key="1">
    <source>
        <dbReference type="EMBL" id="GME85104.1"/>
    </source>
</evidence>
<sequence length="106" mass="12309">MEKIRSIGYGFLYKDHSFKSALNWRINLLIALSHSCVPVEIPEDDRCSMIMTRDMPSREIIPKLRTLINSTPKPMKPHPSIHKTYEKIFNISENEVYAFTSSQLLV</sequence>
<reference evidence="1" key="1">
    <citation type="submission" date="2023-04" db="EMBL/GenBank/DDBJ databases">
        <title>Ambrosiozyma monospora NBRC 10751.</title>
        <authorList>
            <person name="Ichikawa N."/>
            <person name="Sato H."/>
            <person name="Tonouchi N."/>
        </authorList>
    </citation>
    <scope>NUCLEOTIDE SEQUENCE</scope>
    <source>
        <strain evidence="1">NBRC 10751</strain>
    </source>
</reference>
<dbReference type="EMBL" id="BSXS01006122">
    <property type="protein sequence ID" value="GME85104.1"/>
    <property type="molecule type" value="Genomic_DNA"/>
</dbReference>
<protein>
    <submittedName>
        <fullName evidence="1">Unnamed protein product</fullName>
    </submittedName>
</protein>
<gene>
    <name evidence="1" type="ORF">Amon02_000737600</name>
</gene>
<organism evidence="1 2">
    <name type="scientific">Ambrosiozyma monospora</name>
    <name type="common">Yeast</name>
    <name type="synonym">Endomycopsis monosporus</name>
    <dbReference type="NCBI Taxonomy" id="43982"/>
    <lineage>
        <taxon>Eukaryota</taxon>
        <taxon>Fungi</taxon>
        <taxon>Dikarya</taxon>
        <taxon>Ascomycota</taxon>
        <taxon>Saccharomycotina</taxon>
        <taxon>Pichiomycetes</taxon>
        <taxon>Pichiales</taxon>
        <taxon>Pichiaceae</taxon>
        <taxon>Ambrosiozyma</taxon>
    </lineage>
</organism>
<dbReference type="Proteomes" id="UP001165064">
    <property type="component" value="Unassembled WGS sequence"/>
</dbReference>
<name>A0ACB5TC32_AMBMO</name>
<evidence type="ECO:0000313" key="2">
    <source>
        <dbReference type="Proteomes" id="UP001165064"/>
    </source>
</evidence>
<accession>A0ACB5TC32</accession>